<sequence>MKTIKITYKLIICQLVLLVCVLISGCKKFVDVDAPSNQLVTATVFTSDNTVKSALAGMYYSFAIGNSYDLQFSMSFVTGCSADEAQYATSGSSFDAFIQNTVQADNSSVSSMWTSCYSSVYQANAIIAGINNSTGGISDAMKTEALGEAKFMRALCYFYLVNLWGDVPMPLTPDRAVNNSLSRSAKAVVYQQIISDLTDAKASLLADYSYSSSQRTKPNKYAAAALLARVYLYTSDWANAEANATFVISASPFSLLSTANLGGIFVKNNTEAILQFDASPSGTAGQGYTTEGQYFTLDITTIPDFQLSSSLLKAFESGDRRYTNWVGISTYQGIPYYYFSKYKQKVANTTATGEYVTCLRLAEQYLIRAEARAKQVNLTGAIADINVIRNRAGLLNTTATLQADILLAIEQERRIELFGEYGHRWNDLRRTARANAVLGTLKTTWTANAALYPIPKTEIQNNSNLTQNTGY</sequence>
<protein>
    <submittedName>
        <fullName evidence="8">RagB/SusD domain-containing protein</fullName>
    </submittedName>
</protein>
<dbReference type="AlphaFoldDB" id="H1Y747"/>
<name>H1Y747_9SPHI</name>
<dbReference type="GO" id="GO:0009279">
    <property type="term" value="C:cell outer membrane"/>
    <property type="evidence" value="ECO:0007669"/>
    <property type="project" value="UniProtKB-SubCell"/>
</dbReference>
<evidence type="ECO:0000256" key="2">
    <source>
        <dbReference type="ARBA" id="ARBA00006275"/>
    </source>
</evidence>
<gene>
    <name evidence="8" type="ORF">Mucpa_4577</name>
</gene>
<dbReference type="PROSITE" id="PS51257">
    <property type="entry name" value="PROKAR_LIPOPROTEIN"/>
    <property type="match status" value="1"/>
</dbReference>
<dbReference type="HOGENOM" id="CLU_015553_3_1_10"/>
<organism evidence="8 9">
    <name type="scientific">Mucilaginibacter paludis DSM 18603</name>
    <dbReference type="NCBI Taxonomy" id="714943"/>
    <lineage>
        <taxon>Bacteria</taxon>
        <taxon>Pseudomonadati</taxon>
        <taxon>Bacteroidota</taxon>
        <taxon>Sphingobacteriia</taxon>
        <taxon>Sphingobacteriales</taxon>
        <taxon>Sphingobacteriaceae</taxon>
        <taxon>Mucilaginibacter</taxon>
    </lineage>
</organism>
<dbReference type="CDD" id="cd08977">
    <property type="entry name" value="SusD"/>
    <property type="match status" value="1"/>
</dbReference>
<evidence type="ECO:0000256" key="5">
    <source>
        <dbReference type="ARBA" id="ARBA00023237"/>
    </source>
</evidence>
<evidence type="ECO:0000256" key="3">
    <source>
        <dbReference type="ARBA" id="ARBA00022729"/>
    </source>
</evidence>
<keyword evidence="3" id="KW-0732">Signal</keyword>
<dbReference type="SUPFAM" id="SSF48452">
    <property type="entry name" value="TPR-like"/>
    <property type="match status" value="1"/>
</dbReference>
<dbReference type="STRING" id="714943.Mucpa_4577"/>
<reference evidence="8" key="1">
    <citation type="submission" date="2011-09" db="EMBL/GenBank/DDBJ databases">
        <title>The permanent draft genome of Mucilaginibacter paludis DSM 18603.</title>
        <authorList>
            <consortium name="US DOE Joint Genome Institute (JGI-PGF)"/>
            <person name="Lucas S."/>
            <person name="Han J."/>
            <person name="Lapidus A."/>
            <person name="Bruce D."/>
            <person name="Goodwin L."/>
            <person name="Pitluck S."/>
            <person name="Peters L."/>
            <person name="Kyrpides N."/>
            <person name="Mavromatis K."/>
            <person name="Ivanova N."/>
            <person name="Mikhailova N."/>
            <person name="Held B."/>
            <person name="Detter J.C."/>
            <person name="Tapia R."/>
            <person name="Han C."/>
            <person name="Land M."/>
            <person name="Hauser L."/>
            <person name="Markowitz V."/>
            <person name="Cheng J.-F."/>
            <person name="Hugenholtz P."/>
            <person name="Woyke T."/>
            <person name="Wu D."/>
            <person name="Tindall B."/>
            <person name="Brambilla E."/>
            <person name="Klenk H.-P."/>
            <person name="Eisen J.A."/>
        </authorList>
    </citation>
    <scope>NUCLEOTIDE SEQUENCE [LARGE SCALE GENOMIC DNA]</scope>
    <source>
        <strain evidence="8">DSM 18603</strain>
    </source>
</reference>
<evidence type="ECO:0000313" key="9">
    <source>
        <dbReference type="Proteomes" id="UP000002774"/>
    </source>
</evidence>
<feature type="domain" description="SusD-like N-terminal" evidence="7">
    <location>
        <begin position="28"/>
        <end position="232"/>
    </location>
</feature>
<dbReference type="RefSeq" id="WP_008509543.1">
    <property type="nucleotide sequence ID" value="NZ_CM001403.1"/>
</dbReference>
<dbReference type="EMBL" id="CM001403">
    <property type="protein sequence ID" value="EHQ28666.1"/>
    <property type="molecule type" value="Genomic_DNA"/>
</dbReference>
<dbReference type="eggNOG" id="COG2913">
    <property type="taxonomic scope" value="Bacteria"/>
</dbReference>
<proteinExistence type="inferred from homology"/>
<keyword evidence="4" id="KW-0472">Membrane</keyword>
<keyword evidence="9" id="KW-1185">Reference proteome</keyword>
<dbReference type="Pfam" id="PF07980">
    <property type="entry name" value="SusD_RagB"/>
    <property type="match status" value="1"/>
</dbReference>
<dbReference type="InterPro" id="IPR033985">
    <property type="entry name" value="SusD-like_N"/>
</dbReference>
<evidence type="ECO:0000256" key="1">
    <source>
        <dbReference type="ARBA" id="ARBA00004442"/>
    </source>
</evidence>
<dbReference type="InterPro" id="IPR012944">
    <property type="entry name" value="SusD_RagB_dom"/>
</dbReference>
<comment type="subcellular location">
    <subcellularLocation>
        <location evidence="1">Cell outer membrane</location>
    </subcellularLocation>
</comment>
<accession>H1Y747</accession>
<evidence type="ECO:0000259" key="6">
    <source>
        <dbReference type="Pfam" id="PF07980"/>
    </source>
</evidence>
<dbReference type="Pfam" id="PF14322">
    <property type="entry name" value="SusD-like_3"/>
    <property type="match status" value="1"/>
</dbReference>
<dbReference type="Proteomes" id="UP000002774">
    <property type="component" value="Chromosome"/>
</dbReference>
<keyword evidence="5" id="KW-0998">Cell outer membrane</keyword>
<comment type="similarity">
    <text evidence="2">Belongs to the SusD family.</text>
</comment>
<dbReference type="InterPro" id="IPR011990">
    <property type="entry name" value="TPR-like_helical_dom_sf"/>
</dbReference>
<dbReference type="Gene3D" id="1.25.40.390">
    <property type="match status" value="1"/>
</dbReference>
<feature type="domain" description="RagB/SusD" evidence="6">
    <location>
        <begin position="321"/>
        <end position="471"/>
    </location>
</feature>
<evidence type="ECO:0000259" key="7">
    <source>
        <dbReference type="Pfam" id="PF14322"/>
    </source>
</evidence>
<evidence type="ECO:0000313" key="8">
    <source>
        <dbReference type="EMBL" id="EHQ28666.1"/>
    </source>
</evidence>
<evidence type="ECO:0000256" key="4">
    <source>
        <dbReference type="ARBA" id="ARBA00023136"/>
    </source>
</evidence>